<protein>
    <recommendedName>
        <fullName evidence="6">PEGA domain-containing protein</fullName>
    </recommendedName>
</protein>
<accession>A0A0R2UAP9</accession>
<proteinExistence type="predicted"/>
<dbReference type="Pfam" id="PF08308">
    <property type="entry name" value="PEGA"/>
    <property type="match status" value="3"/>
</dbReference>
<dbReference type="Proteomes" id="UP000051213">
    <property type="component" value="Unassembled WGS sequence"/>
</dbReference>
<gene>
    <name evidence="4" type="ORF">ABS24_09245</name>
</gene>
<evidence type="ECO:0000256" key="1">
    <source>
        <dbReference type="SAM" id="Phobius"/>
    </source>
</evidence>
<evidence type="ECO:0008006" key="6">
    <source>
        <dbReference type="Google" id="ProtNLM"/>
    </source>
</evidence>
<comment type="caution">
    <text evidence="4">The sequence shown here is derived from an EMBL/GenBank/DDBJ whole genome shotgun (WGS) entry which is preliminary data.</text>
</comment>
<name>A0A0R2UAP9_9GAMM</name>
<dbReference type="InterPro" id="IPR005532">
    <property type="entry name" value="SUMF_dom"/>
</dbReference>
<dbReference type="InterPro" id="IPR042095">
    <property type="entry name" value="SUMF_sf"/>
</dbReference>
<organism evidence="4 5">
    <name type="scientific">SAR92 bacterium BACL26 MAG-121220-bin70</name>
    <dbReference type="NCBI Taxonomy" id="1655626"/>
    <lineage>
        <taxon>Bacteria</taxon>
        <taxon>Pseudomonadati</taxon>
        <taxon>Pseudomonadota</taxon>
        <taxon>Gammaproteobacteria</taxon>
        <taxon>Cellvibrionales</taxon>
        <taxon>Porticoccaceae</taxon>
        <taxon>SAR92 clade</taxon>
    </lineage>
</organism>
<evidence type="ECO:0000259" key="3">
    <source>
        <dbReference type="Pfam" id="PF08308"/>
    </source>
</evidence>
<dbReference type="InterPro" id="IPR016187">
    <property type="entry name" value="CTDL_fold"/>
</dbReference>
<feature type="domain" description="PEGA" evidence="3">
    <location>
        <begin position="265"/>
        <end position="331"/>
    </location>
</feature>
<keyword evidence="1" id="KW-1133">Transmembrane helix</keyword>
<feature type="domain" description="PEGA" evidence="3">
    <location>
        <begin position="194"/>
        <end position="251"/>
    </location>
</feature>
<dbReference type="PANTHER" id="PTHR36194">
    <property type="entry name" value="S-LAYER-LIKE PROTEIN"/>
    <property type="match status" value="1"/>
</dbReference>
<keyword evidence="1" id="KW-0812">Transmembrane</keyword>
<dbReference type="SUPFAM" id="SSF56436">
    <property type="entry name" value="C-type lectin-like"/>
    <property type="match status" value="1"/>
</dbReference>
<dbReference type="Gene3D" id="3.90.1580.10">
    <property type="entry name" value="paralog of FGE (formylglycine-generating enzyme)"/>
    <property type="match status" value="1"/>
</dbReference>
<reference evidence="4 5" key="1">
    <citation type="submission" date="2015-10" db="EMBL/GenBank/DDBJ databases">
        <title>Metagenome-Assembled Genomes uncover a global brackish microbiome.</title>
        <authorList>
            <person name="Hugerth L.W."/>
            <person name="Larsson J."/>
            <person name="Alneberg J."/>
            <person name="Lindh M.V."/>
            <person name="Legrand C."/>
            <person name="Pinhassi J."/>
            <person name="Andersson A.F."/>
        </authorList>
    </citation>
    <scope>NUCLEOTIDE SEQUENCE [LARGE SCALE GENOMIC DNA]</scope>
    <source>
        <strain evidence="4">BACL26 MAG-121220-bin70</strain>
    </source>
</reference>
<dbReference type="Pfam" id="PF03781">
    <property type="entry name" value="FGE-sulfatase"/>
    <property type="match status" value="1"/>
</dbReference>
<feature type="domain" description="Sulfatase-modifying factor enzyme-like" evidence="2">
    <location>
        <begin position="429"/>
        <end position="682"/>
    </location>
</feature>
<evidence type="ECO:0000313" key="4">
    <source>
        <dbReference type="EMBL" id="KRO96551.1"/>
    </source>
</evidence>
<keyword evidence="1" id="KW-0472">Membrane</keyword>
<dbReference type="InterPro" id="IPR013229">
    <property type="entry name" value="PEGA"/>
</dbReference>
<evidence type="ECO:0000259" key="2">
    <source>
        <dbReference type="Pfam" id="PF03781"/>
    </source>
</evidence>
<feature type="transmembrane region" description="Helical" evidence="1">
    <location>
        <begin position="32"/>
        <end position="52"/>
    </location>
</feature>
<dbReference type="EMBL" id="LICA01000055">
    <property type="protein sequence ID" value="KRO96551.1"/>
    <property type="molecule type" value="Genomic_DNA"/>
</dbReference>
<feature type="domain" description="PEGA" evidence="3">
    <location>
        <begin position="334"/>
        <end position="398"/>
    </location>
</feature>
<evidence type="ECO:0000313" key="5">
    <source>
        <dbReference type="Proteomes" id="UP000051213"/>
    </source>
</evidence>
<dbReference type="PANTHER" id="PTHR36194:SF1">
    <property type="entry name" value="S-LAYER-LIKE PROTEIN"/>
    <property type="match status" value="1"/>
</dbReference>
<dbReference type="AlphaFoldDB" id="A0A0R2UAP9"/>
<sequence length="691" mass="76153">MAAQDNKNKPIRSVDFSPIEAGLIQKSGPLSLGMIILTGLVAAAIVIMGYLYSAKAVIFNVNPINADIEIKGLSFHIGDNYLLLKGDYATTATHPGYYPLSYPLTVTDEDTQEVTLALSPLPGNLEVSSELSNVDVSMDEGNLTRVPGLLTGIDRGLHRFTFSKRRYFPLDKEVDIQGLDITQQISIVLQPAWGQMLFTSEPTGATVSIDGEAIGKTPITTEVLETGSNLSVDYPGYKTFTKTITLKAGTTSQHPLIPLDVSDGRLNITTLPAGATVTLDKVYLGISPLTVNIPPFNQQTLEFFLEGYLKANRSVRVEPEQISVIDLQLKPNIGSISVKVYPENAQIAVNGRALGTGSQILSLPAKPHKLEISIAGYETQTIQITPRPEQQQDISIKLLTLQQAYWSSRPSVIKSSVGAELRLFQPNQSFTLGAPRRQPGRRANEVERLVRLERPFYLGSTEISNTQFRRWKDEHSSGAVRGMTLDMQDQPAVNLAWEEAALFCNWLSEKEGLPSFYQIQDGKVTRFDWQSHGYRLPTEAEWAWAAKIDSEGKAVVFPWENDLYPPTEAVANYADNSALSFLPFTIANYNDNYAVSANIGSFSPNIKSLYNMSDNVAEWVNDYYEVRLHRGDPMVDPTGAESGNRHVIRGASWALGSRTELRLSFREAGSGGRADVGFRLARYVDKPGVTP</sequence>